<comment type="caution">
    <text evidence="1">The sequence shown here is derived from an EMBL/GenBank/DDBJ whole genome shotgun (WGS) entry which is preliminary data.</text>
</comment>
<dbReference type="AlphaFoldDB" id="M2Q2F2"/>
<evidence type="ECO:0000313" key="2">
    <source>
        <dbReference type="Proteomes" id="UP000014137"/>
    </source>
</evidence>
<dbReference type="Gene3D" id="2.30.110.10">
    <property type="entry name" value="Electron Transport, Fmn-binding Protein, Chain A"/>
    <property type="match status" value="1"/>
</dbReference>
<accession>M2Q2F2</accession>
<organism evidence="1 2">
    <name type="scientific">Amycolatopsis azurea DSM 43854</name>
    <dbReference type="NCBI Taxonomy" id="1238180"/>
    <lineage>
        <taxon>Bacteria</taxon>
        <taxon>Bacillati</taxon>
        <taxon>Actinomycetota</taxon>
        <taxon>Actinomycetes</taxon>
        <taxon>Pseudonocardiales</taxon>
        <taxon>Pseudonocardiaceae</taxon>
        <taxon>Amycolatopsis</taxon>
    </lineage>
</organism>
<name>M2Q2F2_9PSEU</name>
<gene>
    <name evidence="1" type="ORF">C791_3698</name>
</gene>
<evidence type="ECO:0000313" key="1">
    <source>
        <dbReference type="EMBL" id="EMD26150.1"/>
    </source>
</evidence>
<protein>
    <submittedName>
        <fullName evidence="1">Uncharacterized protein</fullName>
    </submittedName>
</protein>
<dbReference type="Proteomes" id="UP000014137">
    <property type="component" value="Unassembled WGS sequence"/>
</dbReference>
<dbReference type="InterPro" id="IPR012349">
    <property type="entry name" value="Split_barrel_FMN-bd"/>
</dbReference>
<sequence>MDRIVAAGDHDLVIGHVGAAEVLSPAPLLYQRRTYTVWPGVPAPAR</sequence>
<proteinExistence type="predicted"/>
<reference evidence="1 2" key="1">
    <citation type="submission" date="2012-10" db="EMBL/GenBank/DDBJ databases">
        <title>Genome assembly of Amycolatopsis azurea DSM 43854.</title>
        <authorList>
            <person name="Khatri I."/>
            <person name="Kaur I."/>
            <person name="Subramanian S."/>
            <person name="Mayilraj S."/>
        </authorList>
    </citation>
    <scope>NUCLEOTIDE SEQUENCE [LARGE SCALE GENOMIC DNA]</scope>
    <source>
        <strain evidence="1 2">DSM 43854</strain>
    </source>
</reference>
<dbReference type="PATRIC" id="fig|1238180.3.peg.4030"/>
<dbReference type="EMBL" id="ANMG01000035">
    <property type="protein sequence ID" value="EMD26150.1"/>
    <property type="molecule type" value="Genomic_DNA"/>
</dbReference>